<dbReference type="InterPro" id="IPR003772">
    <property type="entry name" value="YceD"/>
</dbReference>
<dbReference type="Proteomes" id="UP000195807">
    <property type="component" value="Chromosome"/>
</dbReference>
<dbReference type="OrthoDB" id="8443793at2"/>
<accession>A0A1Z1F992</accession>
<reference evidence="1 2" key="1">
    <citation type="submission" date="2017-01" db="EMBL/GenBank/DDBJ databases">
        <title>Complete genome sequence of esterase-producing bacterium Croceicoccus marinus E4A9.</title>
        <authorList>
            <person name="Wu Y.-H."/>
            <person name="Cheng H."/>
            <person name="Xu L."/>
            <person name="Huo Y.-Y."/>
            <person name="Wang C.-S."/>
            <person name="Xu X.-W."/>
        </authorList>
    </citation>
    <scope>NUCLEOTIDE SEQUENCE [LARGE SCALE GENOMIC DNA]</scope>
    <source>
        <strain evidence="1 2">E4A9</strain>
    </source>
</reference>
<dbReference type="AlphaFoldDB" id="A0A1Z1F992"/>
<dbReference type="Pfam" id="PF02620">
    <property type="entry name" value="YceD"/>
    <property type="match status" value="1"/>
</dbReference>
<organism evidence="1 2">
    <name type="scientific">Croceicoccus marinus</name>
    <dbReference type="NCBI Taxonomy" id="450378"/>
    <lineage>
        <taxon>Bacteria</taxon>
        <taxon>Pseudomonadati</taxon>
        <taxon>Pseudomonadota</taxon>
        <taxon>Alphaproteobacteria</taxon>
        <taxon>Sphingomonadales</taxon>
        <taxon>Erythrobacteraceae</taxon>
        <taxon>Croceicoccus</taxon>
    </lineage>
</organism>
<evidence type="ECO:0000313" key="1">
    <source>
        <dbReference type="EMBL" id="ARU15388.1"/>
    </source>
</evidence>
<protein>
    <submittedName>
        <fullName evidence="1">DNA-binding protein</fullName>
    </submittedName>
</protein>
<proteinExistence type="predicted"/>
<dbReference type="STRING" id="450378.GCA_001661675_00666"/>
<dbReference type="EMBL" id="CP019602">
    <property type="protein sequence ID" value="ARU15388.1"/>
    <property type="molecule type" value="Genomic_DNA"/>
</dbReference>
<gene>
    <name evidence="1" type="ORF">A9D14_03335</name>
</gene>
<keyword evidence="1" id="KW-0238">DNA-binding</keyword>
<name>A0A1Z1F992_9SPHN</name>
<dbReference type="KEGG" id="cman:A9D14_03335"/>
<dbReference type="GO" id="GO:0003677">
    <property type="term" value="F:DNA binding"/>
    <property type="evidence" value="ECO:0007669"/>
    <property type="project" value="UniProtKB-KW"/>
</dbReference>
<keyword evidence="2" id="KW-1185">Reference proteome</keyword>
<sequence length="173" mass="18671">MSDLPGSELTRWIAVRQCDGRTAEITADEAERAALAERFSLVSIGSLSATLSLSRDGEKVAASGHMQAAIVQSCAISGNDLPARIDEELELLFVPARSDFRPDEEIELEESDLDEIPYEGDRFDLGEAVAQSLALAIDPFATGPEADRVRQEVGLAEPEKENPFAKLKGLGLN</sequence>
<dbReference type="RefSeq" id="WP_066842929.1">
    <property type="nucleotide sequence ID" value="NZ_CP019602.1"/>
</dbReference>
<evidence type="ECO:0000313" key="2">
    <source>
        <dbReference type="Proteomes" id="UP000195807"/>
    </source>
</evidence>